<dbReference type="Proteomes" id="UP001164965">
    <property type="component" value="Chromosome"/>
</dbReference>
<protein>
    <submittedName>
        <fullName evidence="1">Uncharacterized protein</fullName>
    </submittedName>
</protein>
<evidence type="ECO:0000313" key="1">
    <source>
        <dbReference type="EMBL" id="UZJ26637.1"/>
    </source>
</evidence>
<reference evidence="1" key="1">
    <citation type="submission" date="2022-10" db="EMBL/GenBank/DDBJ databases">
        <title>Rhodococcus sp.75.</title>
        <authorList>
            <person name="Sun M."/>
        </authorList>
    </citation>
    <scope>NUCLEOTIDE SEQUENCE</scope>
    <source>
        <strain evidence="1">75</strain>
    </source>
</reference>
<sequence>MIRWTTAGGGWRVSARTVTSLTVALVTCDGGEEMDRIVSSDPELIAHVDADPGAGAGAGPG</sequence>
<accession>A0ABY6P4R7</accession>
<dbReference type="EMBL" id="CP110615">
    <property type="protein sequence ID" value="UZJ26637.1"/>
    <property type="molecule type" value="Genomic_DNA"/>
</dbReference>
<name>A0ABY6P4R7_9NOCA</name>
<organism evidence="1 2">
    <name type="scientific">Rhodococcus antarcticus</name>
    <dbReference type="NCBI Taxonomy" id="2987751"/>
    <lineage>
        <taxon>Bacteria</taxon>
        <taxon>Bacillati</taxon>
        <taxon>Actinomycetota</taxon>
        <taxon>Actinomycetes</taxon>
        <taxon>Mycobacteriales</taxon>
        <taxon>Nocardiaceae</taxon>
        <taxon>Rhodococcus</taxon>
    </lineage>
</organism>
<keyword evidence="2" id="KW-1185">Reference proteome</keyword>
<gene>
    <name evidence="1" type="ORF">RHODO2019_11690</name>
</gene>
<evidence type="ECO:0000313" key="2">
    <source>
        <dbReference type="Proteomes" id="UP001164965"/>
    </source>
</evidence>
<proteinExistence type="predicted"/>